<dbReference type="AlphaFoldDB" id="A0ABD0JN80"/>
<evidence type="ECO:0000313" key="2">
    <source>
        <dbReference type="Proteomes" id="UP001519460"/>
    </source>
</evidence>
<dbReference type="EMBL" id="JACVVK020000381">
    <property type="protein sequence ID" value="KAK7476246.1"/>
    <property type="molecule type" value="Genomic_DNA"/>
</dbReference>
<gene>
    <name evidence="1" type="ORF">BaRGS_00032522</name>
</gene>
<feature type="non-terminal residue" evidence="1">
    <location>
        <position position="82"/>
    </location>
</feature>
<comment type="caution">
    <text evidence="1">The sequence shown here is derived from an EMBL/GenBank/DDBJ whole genome shotgun (WGS) entry which is preliminary data.</text>
</comment>
<reference evidence="1 2" key="1">
    <citation type="journal article" date="2023" name="Sci. Data">
        <title>Genome assembly of the Korean intertidal mud-creeper Batillaria attramentaria.</title>
        <authorList>
            <person name="Patra A.K."/>
            <person name="Ho P.T."/>
            <person name="Jun S."/>
            <person name="Lee S.J."/>
            <person name="Kim Y."/>
            <person name="Won Y.J."/>
        </authorList>
    </citation>
    <scope>NUCLEOTIDE SEQUENCE [LARGE SCALE GENOMIC DNA]</scope>
    <source>
        <strain evidence="1">Wonlab-2016</strain>
    </source>
</reference>
<sequence length="82" mass="8493">MQHKMATGRGMQGMALYSVPCFSVTSSTSVRSSSRVPLATCTCFPPDGRRGGSDDAASDVCASASPAAAAMMMTSERPAVHY</sequence>
<protein>
    <submittedName>
        <fullName evidence="1">Uncharacterized protein</fullName>
    </submittedName>
</protein>
<name>A0ABD0JN80_9CAEN</name>
<evidence type="ECO:0000313" key="1">
    <source>
        <dbReference type="EMBL" id="KAK7476246.1"/>
    </source>
</evidence>
<keyword evidence="2" id="KW-1185">Reference proteome</keyword>
<proteinExistence type="predicted"/>
<accession>A0ABD0JN80</accession>
<dbReference type="Proteomes" id="UP001519460">
    <property type="component" value="Unassembled WGS sequence"/>
</dbReference>
<organism evidence="1 2">
    <name type="scientific">Batillaria attramentaria</name>
    <dbReference type="NCBI Taxonomy" id="370345"/>
    <lineage>
        <taxon>Eukaryota</taxon>
        <taxon>Metazoa</taxon>
        <taxon>Spiralia</taxon>
        <taxon>Lophotrochozoa</taxon>
        <taxon>Mollusca</taxon>
        <taxon>Gastropoda</taxon>
        <taxon>Caenogastropoda</taxon>
        <taxon>Sorbeoconcha</taxon>
        <taxon>Cerithioidea</taxon>
        <taxon>Batillariidae</taxon>
        <taxon>Batillaria</taxon>
    </lineage>
</organism>